<gene>
    <name evidence="1" type="ORF">R3P38DRAFT_2786582</name>
</gene>
<dbReference type="AlphaFoldDB" id="A0AAW0ARG3"/>
<protein>
    <submittedName>
        <fullName evidence="1">Uncharacterized protein</fullName>
    </submittedName>
</protein>
<name>A0AAW0ARG3_9AGAR</name>
<dbReference type="EMBL" id="JAWWNJ010000053">
    <property type="protein sequence ID" value="KAK7015638.1"/>
    <property type="molecule type" value="Genomic_DNA"/>
</dbReference>
<keyword evidence="2" id="KW-1185">Reference proteome</keyword>
<dbReference type="Proteomes" id="UP001362999">
    <property type="component" value="Unassembled WGS sequence"/>
</dbReference>
<sequence>MIKYGSPRNLKKTNFISSHPFLTSATSRNPNDDIHPIANIIPNLLPLGHPSKEPITSSDAAHVNDSNIAAIVFERRNSRWLEWVSCVLLLTAWSLTSSGLSSEVPPPLACLILESNETTATYNCLNARQYKAVIRSCVLRSKCINLIKHVSLSAISSLASFPRRDRCVKAPQPVIRNYVDETPRISTIKLFHSRRFIVAGGTTKLRRGNEPAWLSFHVVLVARVDTTWQFEDMDSAGSVRRRRRREDLGIFYLVWDSCTSGIEGTELTRAEHSYAYWSVSGQTSPEGILTGHHHRLLSRLETTTSGRRQTSLLAGWFRSRILDLFHRTVR</sequence>
<evidence type="ECO:0000313" key="2">
    <source>
        <dbReference type="Proteomes" id="UP001362999"/>
    </source>
</evidence>
<proteinExistence type="predicted"/>
<comment type="caution">
    <text evidence="1">The sequence shown here is derived from an EMBL/GenBank/DDBJ whole genome shotgun (WGS) entry which is preliminary data.</text>
</comment>
<accession>A0AAW0ARG3</accession>
<organism evidence="1 2">
    <name type="scientific">Favolaschia claudopus</name>
    <dbReference type="NCBI Taxonomy" id="2862362"/>
    <lineage>
        <taxon>Eukaryota</taxon>
        <taxon>Fungi</taxon>
        <taxon>Dikarya</taxon>
        <taxon>Basidiomycota</taxon>
        <taxon>Agaricomycotina</taxon>
        <taxon>Agaricomycetes</taxon>
        <taxon>Agaricomycetidae</taxon>
        <taxon>Agaricales</taxon>
        <taxon>Marasmiineae</taxon>
        <taxon>Mycenaceae</taxon>
        <taxon>Favolaschia</taxon>
    </lineage>
</organism>
<reference evidence="1 2" key="1">
    <citation type="journal article" date="2024" name="J Genomics">
        <title>Draft genome sequencing and assembly of Favolaschia claudopus CIRM-BRFM 2984 isolated from oak limbs.</title>
        <authorList>
            <person name="Navarro D."/>
            <person name="Drula E."/>
            <person name="Chaduli D."/>
            <person name="Cazenave R."/>
            <person name="Ahrendt S."/>
            <person name="Wang J."/>
            <person name="Lipzen A."/>
            <person name="Daum C."/>
            <person name="Barry K."/>
            <person name="Grigoriev I.V."/>
            <person name="Favel A."/>
            <person name="Rosso M.N."/>
            <person name="Martin F."/>
        </authorList>
    </citation>
    <scope>NUCLEOTIDE SEQUENCE [LARGE SCALE GENOMIC DNA]</scope>
    <source>
        <strain evidence="1 2">CIRM-BRFM 2984</strain>
    </source>
</reference>
<evidence type="ECO:0000313" key="1">
    <source>
        <dbReference type="EMBL" id="KAK7015638.1"/>
    </source>
</evidence>